<accession>A0A6L3V1P2</accession>
<feature type="transmembrane region" description="Helical" evidence="1">
    <location>
        <begin position="125"/>
        <end position="141"/>
    </location>
</feature>
<sequence>MTYMQIALYTIILLCFAASVLFVNYNYSFYDRPIAKIIKTNLEETIEIKDMFDNKDQRFTQQIIAELKNGPEKGQLIHLKNEYSSSGAYDQAYRVGNELFVLINENIKDSTYLTGTIKDVKRDKYVLMIAWVFIFILLIVGKKHGLFSIISLAVNALLLSYALDVYVKNPSISLLLICGICAILFTIISLLLVNGFNEKSYAAIVATLLGTFISLLITYLVMRITSENGLRYEEMQFLTRPYKLVFMAGLFVGSLGAVMDVAITMSSSIFALYEKDNNIPVKALKKSALDIGKDIMGTMTSILFFAYISGSIPMLILYLKNASPLAYSLSMNLSLELARALAGGIGIVLAIPIGLYTSIFFVNRKRARS</sequence>
<dbReference type="EMBL" id="WBOS01000010">
    <property type="protein sequence ID" value="KAB2332179.1"/>
    <property type="molecule type" value="Genomic_DNA"/>
</dbReference>
<dbReference type="Pfam" id="PF07907">
    <property type="entry name" value="YibE_F"/>
    <property type="match status" value="1"/>
</dbReference>
<comment type="caution">
    <text evidence="2">The sequence shown here is derived from an EMBL/GenBank/DDBJ whole genome shotgun (WGS) entry which is preliminary data.</text>
</comment>
<keyword evidence="1" id="KW-1133">Transmembrane helix</keyword>
<keyword evidence="1" id="KW-0812">Transmembrane</keyword>
<feature type="transmembrane region" description="Helical" evidence="1">
    <location>
        <begin position="174"/>
        <end position="195"/>
    </location>
</feature>
<dbReference type="Proteomes" id="UP000481030">
    <property type="component" value="Unassembled WGS sequence"/>
</dbReference>
<keyword evidence="3" id="KW-1185">Reference proteome</keyword>
<keyword evidence="1" id="KW-0472">Membrane</keyword>
<feature type="transmembrane region" description="Helical" evidence="1">
    <location>
        <begin position="295"/>
        <end position="319"/>
    </location>
</feature>
<dbReference type="AlphaFoldDB" id="A0A6L3V1P2"/>
<reference evidence="2 3" key="1">
    <citation type="journal article" date="2016" name="Antonie Van Leeuwenhoek">
        <title>Bacillus depressus sp. nov., isolated from soil of a sunflower field.</title>
        <authorList>
            <person name="Wei X."/>
            <person name="Xin D."/>
            <person name="Xin Y."/>
            <person name="Zhang H."/>
            <person name="Wang T."/>
            <person name="Zhang J."/>
        </authorList>
    </citation>
    <scope>NUCLEOTIDE SEQUENCE [LARGE SCALE GENOMIC DNA]</scope>
    <source>
        <strain evidence="2 3">BZ1</strain>
    </source>
</reference>
<dbReference type="InterPro" id="IPR012507">
    <property type="entry name" value="YibE_F"/>
</dbReference>
<dbReference type="PANTHER" id="PTHR41771:SF1">
    <property type="entry name" value="MEMBRANE PROTEIN"/>
    <property type="match status" value="1"/>
</dbReference>
<feature type="transmembrane region" description="Helical" evidence="1">
    <location>
        <begin position="147"/>
        <end position="167"/>
    </location>
</feature>
<feature type="transmembrane region" description="Helical" evidence="1">
    <location>
        <begin position="6"/>
        <end position="27"/>
    </location>
</feature>
<evidence type="ECO:0000313" key="3">
    <source>
        <dbReference type="Proteomes" id="UP000481030"/>
    </source>
</evidence>
<evidence type="ECO:0000256" key="1">
    <source>
        <dbReference type="SAM" id="Phobius"/>
    </source>
</evidence>
<dbReference type="PANTHER" id="PTHR41771">
    <property type="entry name" value="MEMBRANE PROTEIN-RELATED"/>
    <property type="match status" value="1"/>
</dbReference>
<name>A0A6L3V1P2_9BACI</name>
<gene>
    <name evidence="2" type="ORF">F7731_17680</name>
</gene>
<feature type="transmembrane region" description="Helical" evidence="1">
    <location>
        <begin position="340"/>
        <end position="362"/>
    </location>
</feature>
<organism evidence="2 3">
    <name type="scientific">Cytobacillus depressus</name>
    <dbReference type="NCBI Taxonomy" id="1602942"/>
    <lineage>
        <taxon>Bacteria</taxon>
        <taxon>Bacillati</taxon>
        <taxon>Bacillota</taxon>
        <taxon>Bacilli</taxon>
        <taxon>Bacillales</taxon>
        <taxon>Bacillaceae</taxon>
        <taxon>Cytobacillus</taxon>
    </lineage>
</organism>
<protein>
    <submittedName>
        <fullName evidence="2">YibE/F family protein</fullName>
    </submittedName>
</protein>
<feature type="transmembrane region" description="Helical" evidence="1">
    <location>
        <begin position="242"/>
        <end position="273"/>
    </location>
</feature>
<dbReference type="OrthoDB" id="5753718at2"/>
<proteinExistence type="predicted"/>
<evidence type="ECO:0000313" key="2">
    <source>
        <dbReference type="EMBL" id="KAB2332179.1"/>
    </source>
</evidence>
<feature type="transmembrane region" description="Helical" evidence="1">
    <location>
        <begin position="201"/>
        <end position="221"/>
    </location>
</feature>